<dbReference type="PANTHER" id="PTHR42804:SF1">
    <property type="entry name" value="ALDEHYDE DEHYDROGENASE-RELATED"/>
    <property type="match status" value="1"/>
</dbReference>
<evidence type="ECO:0000259" key="7">
    <source>
        <dbReference type="Pfam" id="PF00171"/>
    </source>
</evidence>
<proteinExistence type="inferred from homology"/>
<evidence type="ECO:0000313" key="8">
    <source>
        <dbReference type="EMBL" id="GGN80703.1"/>
    </source>
</evidence>
<keyword evidence="2 6" id="KW-0560">Oxidoreductase</keyword>
<evidence type="ECO:0000256" key="5">
    <source>
        <dbReference type="PROSITE-ProRule" id="PRU10007"/>
    </source>
</evidence>
<comment type="catalytic activity">
    <reaction evidence="4">
        <text>an aldehyde + NAD(+) + H2O = a carboxylate + NADH + 2 H(+)</text>
        <dbReference type="Rhea" id="RHEA:16185"/>
        <dbReference type="ChEBI" id="CHEBI:15377"/>
        <dbReference type="ChEBI" id="CHEBI:15378"/>
        <dbReference type="ChEBI" id="CHEBI:17478"/>
        <dbReference type="ChEBI" id="CHEBI:29067"/>
        <dbReference type="ChEBI" id="CHEBI:57540"/>
        <dbReference type="ChEBI" id="CHEBI:57945"/>
        <dbReference type="EC" id="1.2.1.3"/>
    </reaction>
</comment>
<evidence type="ECO:0000256" key="1">
    <source>
        <dbReference type="ARBA" id="ARBA00009986"/>
    </source>
</evidence>
<evidence type="ECO:0000256" key="2">
    <source>
        <dbReference type="ARBA" id="ARBA00023002"/>
    </source>
</evidence>
<dbReference type="Gene3D" id="3.40.309.10">
    <property type="entry name" value="Aldehyde Dehydrogenase, Chain A, domain 2"/>
    <property type="match status" value="1"/>
</dbReference>
<dbReference type="SUPFAM" id="SSF53720">
    <property type="entry name" value="ALDH-like"/>
    <property type="match status" value="1"/>
</dbReference>
<name>A0ABQ2KED0_9NOCA</name>
<feature type="active site" evidence="5">
    <location>
        <position position="258"/>
    </location>
</feature>
<dbReference type="InterPro" id="IPR016162">
    <property type="entry name" value="Ald_DH_N"/>
</dbReference>
<dbReference type="Pfam" id="PF00171">
    <property type="entry name" value="Aldedh"/>
    <property type="match status" value="1"/>
</dbReference>
<dbReference type="Proteomes" id="UP000658127">
    <property type="component" value="Unassembled WGS sequence"/>
</dbReference>
<dbReference type="PANTHER" id="PTHR42804">
    <property type="entry name" value="ALDEHYDE DEHYDROGENASE"/>
    <property type="match status" value="1"/>
</dbReference>
<protein>
    <recommendedName>
        <fullName evidence="3">aldehyde dehydrogenase (NAD(+))</fullName>
        <ecNumber evidence="3">1.2.1.3</ecNumber>
    </recommendedName>
</protein>
<feature type="domain" description="Aldehyde dehydrogenase" evidence="7">
    <location>
        <begin position="22"/>
        <end position="482"/>
    </location>
</feature>
<evidence type="ECO:0000256" key="3">
    <source>
        <dbReference type="ARBA" id="ARBA00024226"/>
    </source>
</evidence>
<dbReference type="Gene3D" id="3.40.605.10">
    <property type="entry name" value="Aldehyde Dehydrogenase, Chain A, domain 1"/>
    <property type="match status" value="1"/>
</dbReference>
<gene>
    <name evidence="8" type="ORF">GCM10011610_30330</name>
</gene>
<evidence type="ECO:0000313" key="9">
    <source>
        <dbReference type="Proteomes" id="UP000658127"/>
    </source>
</evidence>
<evidence type="ECO:0000256" key="4">
    <source>
        <dbReference type="ARBA" id="ARBA00049194"/>
    </source>
</evidence>
<reference evidence="9" key="1">
    <citation type="journal article" date="2019" name="Int. J. Syst. Evol. Microbiol.">
        <title>The Global Catalogue of Microorganisms (GCM) 10K type strain sequencing project: providing services to taxonomists for standard genome sequencing and annotation.</title>
        <authorList>
            <consortium name="The Broad Institute Genomics Platform"/>
            <consortium name="The Broad Institute Genome Sequencing Center for Infectious Disease"/>
            <person name="Wu L."/>
            <person name="Ma J."/>
        </authorList>
    </citation>
    <scope>NUCLEOTIDE SEQUENCE [LARGE SCALE GENOMIC DNA]</scope>
    <source>
        <strain evidence="9">CGMCC 4.7329</strain>
    </source>
</reference>
<dbReference type="InterPro" id="IPR016160">
    <property type="entry name" value="Ald_DH_CS_CYS"/>
</dbReference>
<evidence type="ECO:0000256" key="6">
    <source>
        <dbReference type="RuleBase" id="RU003345"/>
    </source>
</evidence>
<dbReference type="InterPro" id="IPR015590">
    <property type="entry name" value="Aldehyde_DH_dom"/>
</dbReference>
<dbReference type="InterPro" id="IPR016161">
    <property type="entry name" value="Ald_DH/histidinol_DH"/>
</dbReference>
<comment type="caution">
    <text evidence="8">The sequence shown here is derived from an EMBL/GenBank/DDBJ whole genome shotgun (WGS) entry which is preliminary data.</text>
</comment>
<dbReference type="EMBL" id="BMNE01000003">
    <property type="protein sequence ID" value="GGN80703.1"/>
    <property type="molecule type" value="Genomic_DNA"/>
</dbReference>
<sequence>MTATQTPGSLRSFDQLFVGGRWVAPAGDARIDIVSPTTEELLGSVPDATDADVDAAVAAARAAFDKGEWSSTTPAERAVFLNRIADEMEKRLPEMAGAFALELGAPDAVATRFHQIAIEVWRRNAALLTTFEFSEATEWGEGSGTLFREPVGVVAAVSPWNGPVVLNSLKISAALAAGCTVVAKPAPEAPVSVMIMAEAIEAAGLPEGVVSILPGGREVGEYLVTRPDIDKVSFTGSTGAGKAVMAAAADRIARVTLELGGKSAGIILEDADLSEVLPTLLAAGVGHSGQVCAAITRVLAPRSRYDEICGALAAAIGTLKVGDPRVDPEVAIGPLVAQRQQKRVLDYIELGVREGARVAVGGGVPKDQDRGWFVEPTLLVDVDNSMRVAREEIFGPVIVVIPYTDVDDAVAIANDSEYGLSGAVYSADHAAASAVARRIRTGQINVNTAGVCLYAPFGGFRQSGMGREGGNDGLLPYLETKLIIG</sequence>
<dbReference type="RefSeq" id="WP_189028429.1">
    <property type="nucleotide sequence ID" value="NZ_BMNE01000003.1"/>
</dbReference>
<dbReference type="InterPro" id="IPR016163">
    <property type="entry name" value="Ald_DH_C"/>
</dbReference>
<organism evidence="8 9">
    <name type="scientific">Nocardia rhizosphaerihabitans</name>
    <dbReference type="NCBI Taxonomy" id="1691570"/>
    <lineage>
        <taxon>Bacteria</taxon>
        <taxon>Bacillati</taxon>
        <taxon>Actinomycetota</taxon>
        <taxon>Actinomycetes</taxon>
        <taxon>Mycobacteriales</taxon>
        <taxon>Nocardiaceae</taxon>
        <taxon>Nocardia</taxon>
    </lineage>
</organism>
<dbReference type="PROSITE" id="PS00687">
    <property type="entry name" value="ALDEHYDE_DEHYDR_GLU"/>
    <property type="match status" value="1"/>
</dbReference>
<dbReference type="InterPro" id="IPR029510">
    <property type="entry name" value="Ald_DH_CS_GLU"/>
</dbReference>
<dbReference type="PROSITE" id="PS00070">
    <property type="entry name" value="ALDEHYDE_DEHYDR_CYS"/>
    <property type="match status" value="1"/>
</dbReference>
<keyword evidence="9" id="KW-1185">Reference proteome</keyword>
<comment type="similarity">
    <text evidence="1 6">Belongs to the aldehyde dehydrogenase family.</text>
</comment>
<accession>A0ABQ2KED0</accession>
<dbReference type="EC" id="1.2.1.3" evidence="3"/>